<dbReference type="SMART" id="SM00342">
    <property type="entry name" value="HTH_ARAC"/>
    <property type="match status" value="1"/>
</dbReference>
<feature type="region of interest" description="Disordered" evidence="4">
    <location>
        <begin position="130"/>
        <end position="152"/>
    </location>
</feature>
<dbReference type="Gene3D" id="1.10.10.60">
    <property type="entry name" value="Homeodomain-like"/>
    <property type="match status" value="1"/>
</dbReference>
<dbReference type="AlphaFoldDB" id="A0A941EYJ3"/>
<dbReference type="PROSITE" id="PS01124">
    <property type="entry name" value="HTH_ARAC_FAMILY_2"/>
    <property type="match status" value="1"/>
</dbReference>
<dbReference type="EMBL" id="JAGSOG010000460">
    <property type="protein sequence ID" value="MBR7839481.1"/>
    <property type="molecule type" value="Genomic_DNA"/>
</dbReference>
<dbReference type="GO" id="GO:0003700">
    <property type="term" value="F:DNA-binding transcription factor activity"/>
    <property type="evidence" value="ECO:0007669"/>
    <property type="project" value="InterPro"/>
</dbReference>
<name>A0A941EYJ3_9ACTN</name>
<dbReference type="InterPro" id="IPR018060">
    <property type="entry name" value="HTH_AraC"/>
</dbReference>
<dbReference type="GO" id="GO:0043565">
    <property type="term" value="F:sequence-specific DNA binding"/>
    <property type="evidence" value="ECO:0007669"/>
    <property type="project" value="InterPro"/>
</dbReference>
<dbReference type="Proteomes" id="UP000675781">
    <property type="component" value="Unassembled WGS sequence"/>
</dbReference>
<dbReference type="PROSITE" id="PS00041">
    <property type="entry name" value="HTH_ARAC_FAMILY_1"/>
    <property type="match status" value="1"/>
</dbReference>
<gene>
    <name evidence="6" type="ORF">KDL01_39865</name>
</gene>
<keyword evidence="3" id="KW-0804">Transcription</keyword>
<reference evidence="6" key="1">
    <citation type="submission" date="2021-04" db="EMBL/GenBank/DDBJ databases">
        <title>Genome based classification of Actinospica acidithermotolerans sp. nov., an actinobacterium isolated from an Indonesian hot spring.</title>
        <authorList>
            <person name="Kusuma A.B."/>
            <person name="Putra K.E."/>
            <person name="Nafisah S."/>
            <person name="Loh J."/>
            <person name="Nouioui I."/>
            <person name="Goodfellow M."/>
        </authorList>
    </citation>
    <scope>NUCLEOTIDE SEQUENCE</scope>
    <source>
        <strain evidence="6">CSCA 57</strain>
    </source>
</reference>
<dbReference type="InterPro" id="IPR020449">
    <property type="entry name" value="Tscrpt_reg_AraC-type_HTH"/>
</dbReference>
<evidence type="ECO:0000259" key="5">
    <source>
        <dbReference type="PROSITE" id="PS01124"/>
    </source>
</evidence>
<organism evidence="6 7">
    <name type="scientific">Actinospica durhamensis</name>
    <dbReference type="NCBI Taxonomy" id="1508375"/>
    <lineage>
        <taxon>Bacteria</taxon>
        <taxon>Bacillati</taxon>
        <taxon>Actinomycetota</taxon>
        <taxon>Actinomycetes</taxon>
        <taxon>Catenulisporales</taxon>
        <taxon>Actinospicaceae</taxon>
        <taxon>Actinospica</taxon>
    </lineage>
</organism>
<dbReference type="RefSeq" id="WP_212533912.1">
    <property type="nucleotide sequence ID" value="NZ_JAGSOG010000460.1"/>
</dbReference>
<dbReference type="SUPFAM" id="SSF46689">
    <property type="entry name" value="Homeodomain-like"/>
    <property type="match status" value="1"/>
</dbReference>
<evidence type="ECO:0000256" key="4">
    <source>
        <dbReference type="SAM" id="MobiDB-lite"/>
    </source>
</evidence>
<sequence>ALSPADHANLAPVTAQLAATLLRTAVSRDDPASREAVNGYLVERAVLYIRSNYSRPELTAEEIACVHGVSVRHLFQQWSTQPRTLMETLLSVRLAAARSLLTQQPQLPVNVVAHRCGFHDASHFTRRFRAAHGTSPTQYRHGELPGLGKGTA</sequence>
<protein>
    <submittedName>
        <fullName evidence="6">Helix-turn-helix transcriptional regulator</fullName>
    </submittedName>
</protein>
<evidence type="ECO:0000256" key="1">
    <source>
        <dbReference type="ARBA" id="ARBA00023015"/>
    </source>
</evidence>
<dbReference type="Pfam" id="PF12833">
    <property type="entry name" value="HTH_18"/>
    <property type="match status" value="1"/>
</dbReference>
<accession>A0A941EYJ3</accession>
<feature type="domain" description="HTH araC/xylS-type" evidence="5">
    <location>
        <begin position="43"/>
        <end position="142"/>
    </location>
</feature>
<feature type="non-terminal residue" evidence="6">
    <location>
        <position position="1"/>
    </location>
</feature>
<dbReference type="InterPro" id="IPR009057">
    <property type="entry name" value="Homeodomain-like_sf"/>
</dbReference>
<evidence type="ECO:0000313" key="6">
    <source>
        <dbReference type="EMBL" id="MBR7839481.1"/>
    </source>
</evidence>
<dbReference type="InterPro" id="IPR050204">
    <property type="entry name" value="AraC_XylS_family_regulators"/>
</dbReference>
<keyword evidence="2" id="KW-0238">DNA-binding</keyword>
<evidence type="ECO:0000256" key="2">
    <source>
        <dbReference type="ARBA" id="ARBA00023125"/>
    </source>
</evidence>
<keyword evidence="7" id="KW-1185">Reference proteome</keyword>
<evidence type="ECO:0000313" key="7">
    <source>
        <dbReference type="Proteomes" id="UP000675781"/>
    </source>
</evidence>
<dbReference type="PANTHER" id="PTHR46796">
    <property type="entry name" value="HTH-TYPE TRANSCRIPTIONAL ACTIVATOR RHAS-RELATED"/>
    <property type="match status" value="1"/>
</dbReference>
<dbReference type="PANTHER" id="PTHR46796:SF6">
    <property type="entry name" value="ARAC SUBFAMILY"/>
    <property type="match status" value="1"/>
</dbReference>
<keyword evidence="1" id="KW-0805">Transcription regulation</keyword>
<comment type="caution">
    <text evidence="6">The sequence shown here is derived from an EMBL/GenBank/DDBJ whole genome shotgun (WGS) entry which is preliminary data.</text>
</comment>
<dbReference type="PRINTS" id="PR00032">
    <property type="entry name" value="HTHARAC"/>
</dbReference>
<evidence type="ECO:0000256" key="3">
    <source>
        <dbReference type="ARBA" id="ARBA00023163"/>
    </source>
</evidence>
<dbReference type="InterPro" id="IPR018062">
    <property type="entry name" value="HTH_AraC-typ_CS"/>
</dbReference>
<proteinExistence type="predicted"/>